<sequence>MSLSHLLKSANRRLGLSILQNHGRISSSASYRASQVPNRKIDIIENKGSSSSWLRSLLFGRPYNQQQSCSDDALYQNMGNEYILKLRYINYTTKLIIKAARPNLMETILTKVLLAFQAEYLFNIEDAKFYAEYLFNTPLSLE</sequence>
<organism evidence="1 2">
    <name type="scientific">Trifolium medium</name>
    <dbReference type="NCBI Taxonomy" id="97028"/>
    <lineage>
        <taxon>Eukaryota</taxon>
        <taxon>Viridiplantae</taxon>
        <taxon>Streptophyta</taxon>
        <taxon>Embryophyta</taxon>
        <taxon>Tracheophyta</taxon>
        <taxon>Spermatophyta</taxon>
        <taxon>Magnoliopsida</taxon>
        <taxon>eudicotyledons</taxon>
        <taxon>Gunneridae</taxon>
        <taxon>Pentapetalae</taxon>
        <taxon>rosids</taxon>
        <taxon>fabids</taxon>
        <taxon>Fabales</taxon>
        <taxon>Fabaceae</taxon>
        <taxon>Papilionoideae</taxon>
        <taxon>50 kb inversion clade</taxon>
        <taxon>NPAAA clade</taxon>
        <taxon>Hologalegina</taxon>
        <taxon>IRL clade</taxon>
        <taxon>Trifolieae</taxon>
        <taxon>Trifolium</taxon>
    </lineage>
</organism>
<gene>
    <name evidence="1" type="ORF">A2U01_0006420</name>
</gene>
<keyword evidence="2" id="KW-1185">Reference proteome</keyword>
<accession>A0A392MDJ1</accession>
<name>A0A392MDJ1_9FABA</name>
<proteinExistence type="predicted"/>
<evidence type="ECO:0000313" key="1">
    <source>
        <dbReference type="EMBL" id="MCH85572.1"/>
    </source>
</evidence>
<evidence type="ECO:0000313" key="2">
    <source>
        <dbReference type="Proteomes" id="UP000265520"/>
    </source>
</evidence>
<dbReference type="AlphaFoldDB" id="A0A392MDJ1"/>
<protein>
    <submittedName>
        <fullName evidence="1">Uncharacterized protein</fullName>
    </submittedName>
</protein>
<comment type="caution">
    <text evidence="1">The sequence shown here is derived from an EMBL/GenBank/DDBJ whole genome shotgun (WGS) entry which is preliminary data.</text>
</comment>
<dbReference type="EMBL" id="LXQA010008764">
    <property type="protein sequence ID" value="MCH85572.1"/>
    <property type="molecule type" value="Genomic_DNA"/>
</dbReference>
<reference evidence="1 2" key="1">
    <citation type="journal article" date="2018" name="Front. Plant Sci.">
        <title>Red Clover (Trifolium pratense) and Zigzag Clover (T. medium) - A Picture of Genomic Similarities and Differences.</title>
        <authorList>
            <person name="Dluhosova J."/>
            <person name="Istvanek J."/>
            <person name="Nedelnik J."/>
            <person name="Repkova J."/>
        </authorList>
    </citation>
    <scope>NUCLEOTIDE SEQUENCE [LARGE SCALE GENOMIC DNA]</scope>
    <source>
        <strain evidence="2">cv. 10/8</strain>
        <tissue evidence="1">Leaf</tissue>
    </source>
</reference>
<dbReference type="Proteomes" id="UP000265520">
    <property type="component" value="Unassembled WGS sequence"/>
</dbReference>